<evidence type="ECO:0000313" key="2">
    <source>
        <dbReference type="Proteomes" id="UP000766550"/>
    </source>
</evidence>
<dbReference type="RefSeq" id="WP_162317626.1">
    <property type="nucleotide sequence ID" value="NZ_JAHQXF010000002.1"/>
</dbReference>
<organism evidence="1 2">
    <name type="scientific">Haloarcula limicola</name>
    <dbReference type="NCBI Taxonomy" id="1429915"/>
    <lineage>
        <taxon>Archaea</taxon>
        <taxon>Methanobacteriati</taxon>
        <taxon>Methanobacteriota</taxon>
        <taxon>Stenosarchaea group</taxon>
        <taxon>Halobacteria</taxon>
        <taxon>Halobacteriales</taxon>
        <taxon>Haloarculaceae</taxon>
        <taxon>Haloarcula</taxon>
    </lineage>
</organism>
<comment type="caution">
    <text evidence="1">The sequence shown here is derived from an EMBL/GenBank/DDBJ whole genome shotgun (WGS) entry which is preliminary data.</text>
</comment>
<dbReference type="AlphaFoldDB" id="A0A8J7YBD0"/>
<dbReference type="EMBL" id="JAHQXF010000002">
    <property type="protein sequence ID" value="MBV0924769.1"/>
    <property type="molecule type" value="Genomic_DNA"/>
</dbReference>
<name>A0A8J7YBD0_9EURY</name>
<keyword evidence="2" id="KW-1185">Reference proteome</keyword>
<dbReference type="Proteomes" id="UP000766550">
    <property type="component" value="Unassembled WGS sequence"/>
</dbReference>
<evidence type="ECO:0000313" key="1">
    <source>
        <dbReference type="EMBL" id="MBV0924769.1"/>
    </source>
</evidence>
<proteinExistence type="predicted"/>
<protein>
    <submittedName>
        <fullName evidence="1">Uncharacterized protein</fullName>
    </submittedName>
</protein>
<sequence length="122" mass="13893">MHIHVDDGQKTDWENFIEHEEAGRKYKNVSDLVRKSVSEQISRDKGQSGVPDEVESMLYDILDEFSSLQAKMAMANEALDTLENQQLDEETVDEVVGFHRELIEGELEKFDRSNDSSGEDSA</sequence>
<accession>A0A8J7YBD0</accession>
<reference evidence="1 2" key="1">
    <citation type="submission" date="2021-06" db="EMBL/GenBank/DDBJ databases">
        <title>New haloarchaea isolates fom saline soil.</title>
        <authorList>
            <person name="Duran-Viseras A."/>
            <person name="Sanchez-Porro C.S."/>
            <person name="Ventosa A."/>
        </authorList>
    </citation>
    <scope>NUCLEOTIDE SEQUENCE [LARGE SCALE GENOMIC DNA]</scope>
    <source>
        <strain evidence="1 2">JCM 183640</strain>
    </source>
</reference>
<gene>
    <name evidence="1" type="ORF">KTS45_11220</name>
</gene>